<dbReference type="KEGG" id="mhi:Mhar_1981"/>
<dbReference type="Gene3D" id="1.20.970.10">
    <property type="entry name" value="Transferase, Pyrimidine Nucleoside Phosphorylase, Chain C"/>
    <property type="match status" value="1"/>
</dbReference>
<keyword evidence="8" id="KW-0460">Magnesium</keyword>
<name>G7WR34_METH6</name>
<feature type="binding site" evidence="8">
    <location>
        <begin position="88"/>
        <end position="91"/>
    </location>
    <ligand>
        <name>5-phospho-alpha-D-ribose 1-diphosphate</name>
        <dbReference type="ChEBI" id="CHEBI:58017"/>
    </ligand>
</feature>
<feature type="binding site" evidence="8">
    <location>
        <position position="78"/>
    </location>
    <ligand>
        <name>anthranilate</name>
        <dbReference type="ChEBI" id="CHEBI:16567"/>
        <label>1</label>
    </ligand>
</feature>
<dbReference type="HAMAP" id="MF_00211">
    <property type="entry name" value="TrpD"/>
    <property type="match status" value="1"/>
</dbReference>
<feature type="binding site" evidence="8">
    <location>
        <position position="90"/>
    </location>
    <ligand>
        <name>Mg(2+)</name>
        <dbReference type="ChEBI" id="CHEBI:18420"/>
        <label>1</label>
    </ligand>
</feature>
<dbReference type="GO" id="GO:0000287">
    <property type="term" value="F:magnesium ion binding"/>
    <property type="evidence" value="ECO:0007669"/>
    <property type="project" value="UniProtKB-UniRule"/>
</dbReference>
<comment type="subunit">
    <text evidence="8">Homodimer.</text>
</comment>
<dbReference type="PATRIC" id="fig|1110509.7.peg.2196"/>
<dbReference type="InterPro" id="IPR036320">
    <property type="entry name" value="Glycosyl_Trfase_fam3_N_dom_sf"/>
</dbReference>
<dbReference type="Proteomes" id="UP000005877">
    <property type="component" value="Chromosome"/>
</dbReference>
<evidence type="ECO:0000313" key="12">
    <source>
        <dbReference type="Proteomes" id="UP000005877"/>
    </source>
</evidence>
<keyword evidence="3 8" id="KW-0028">Amino-acid biosynthesis</keyword>
<dbReference type="EMBL" id="CP003117">
    <property type="protein sequence ID" value="AET65337.1"/>
    <property type="molecule type" value="Genomic_DNA"/>
</dbReference>
<dbReference type="Gene3D" id="3.40.1030.10">
    <property type="entry name" value="Nucleoside phosphorylase/phosphoribosyltransferase catalytic domain"/>
    <property type="match status" value="1"/>
</dbReference>
<dbReference type="GO" id="GO:0005829">
    <property type="term" value="C:cytosol"/>
    <property type="evidence" value="ECO:0007669"/>
    <property type="project" value="TreeGrafter"/>
</dbReference>
<reference evidence="11 12" key="1">
    <citation type="journal article" date="2012" name="PLoS ONE">
        <title>The genome characteristics and predicted function of methyl-group oxidation pathway in the obligate aceticlastic methanogens, Methanosaeta spp.</title>
        <authorList>
            <person name="Zhu J."/>
            <person name="Zheng H."/>
            <person name="Ai G."/>
            <person name="Zhang G."/>
            <person name="Liu D."/>
            <person name="Liu X."/>
            <person name="Dong X."/>
        </authorList>
    </citation>
    <scope>NUCLEOTIDE SEQUENCE [LARGE SCALE GENOMIC DNA]</scope>
    <source>
        <strain evidence="11 12">6Ac</strain>
    </source>
</reference>
<protein>
    <recommendedName>
        <fullName evidence="2 8">Anthranilate phosphoribosyltransferase</fullName>
        <ecNumber evidence="2 8">2.4.2.18</ecNumber>
    </recommendedName>
</protein>
<comment type="pathway">
    <text evidence="1 8">Amino-acid biosynthesis; L-tryptophan biosynthesis; L-tryptophan from chorismate: step 2/5.</text>
</comment>
<dbReference type="SUPFAM" id="SSF47648">
    <property type="entry name" value="Nucleoside phosphorylase/phosphoribosyltransferase N-terminal domain"/>
    <property type="match status" value="1"/>
</dbReference>
<keyword evidence="12" id="KW-1185">Reference proteome</keyword>
<dbReference type="GO" id="GO:0000162">
    <property type="term" value="P:L-tryptophan biosynthetic process"/>
    <property type="evidence" value="ECO:0007669"/>
    <property type="project" value="UniProtKB-UniRule"/>
</dbReference>
<comment type="catalytic activity">
    <reaction evidence="8">
        <text>N-(5-phospho-beta-D-ribosyl)anthranilate + diphosphate = 5-phospho-alpha-D-ribose 1-diphosphate + anthranilate</text>
        <dbReference type="Rhea" id="RHEA:11768"/>
        <dbReference type="ChEBI" id="CHEBI:16567"/>
        <dbReference type="ChEBI" id="CHEBI:18277"/>
        <dbReference type="ChEBI" id="CHEBI:33019"/>
        <dbReference type="ChEBI" id="CHEBI:58017"/>
        <dbReference type="EC" id="2.4.2.18"/>
    </reaction>
</comment>
<feature type="binding site" evidence="8">
    <location>
        <position position="118"/>
    </location>
    <ligand>
        <name>5-phospho-alpha-D-ribose 1-diphosphate</name>
        <dbReference type="ChEBI" id="CHEBI:58017"/>
    </ligand>
</feature>
<feature type="binding site" evidence="8">
    <location>
        <begin position="81"/>
        <end position="82"/>
    </location>
    <ligand>
        <name>5-phospho-alpha-D-ribose 1-diphosphate</name>
        <dbReference type="ChEBI" id="CHEBI:58017"/>
    </ligand>
</feature>
<dbReference type="InterPro" id="IPR035902">
    <property type="entry name" value="Nuc_phospho_transferase"/>
</dbReference>
<feature type="binding site" evidence="8">
    <location>
        <position position="222"/>
    </location>
    <ligand>
        <name>Mg(2+)</name>
        <dbReference type="ChEBI" id="CHEBI:18420"/>
        <label>2</label>
    </ligand>
</feature>
<feature type="binding site" evidence="8">
    <location>
        <position position="109"/>
    </location>
    <ligand>
        <name>anthranilate</name>
        <dbReference type="ChEBI" id="CHEBI:16567"/>
        <label>1</label>
    </ligand>
</feature>
<keyword evidence="4 8" id="KW-0328">Glycosyltransferase</keyword>
<dbReference type="UniPathway" id="UPA00035">
    <property type="reaction ID" value="UER00041"/>
</dbReference>
<evidence type="ECO:0000256" key="5">
    <source>
        <dbReference type="ARBA" id="ARBA00022679"/>
    </source>
</evidence>
<dbReference type="PANTHER" id="PTHR43285">
    <property type="entry name" value="ANTHRANILATE PHOSPHORIBOSYLTRANSFERASE"/>
    <property type="match status" value="1"/>
</dbReference>
<accession>G7WR34</accession>
<evidence type="ECO:0000256" key="6">
    <source>
        <dbReference type="ARBA" id="ARBA00022822"/>
    </source>
</evidence>
<gene>
    <name evidence="8" type="primary">trpD</name>
    <name evidence="11" type="ordered locus">Mhar_1981</name>
</gene>
<keyword evidence="7 8" id="KW-0057">Aromatic amino acid biosynthesis</keyword>
<comment type="cofactor">
    <cofactor evidence="8">
        <name>Mg(2+)</name>
        <dbReference type="ChEBI" id="CHEBI:18420"/>
    </cofactor>
    <text evidence="8">Binds 2 magnesium ions per monomer.</text>
</comment>
<keyword evidence="8" id="KW-0479">Metal-binding</keyword>
<evidence type="ECO:0000313" key="11">
    <source>
        <dbReference type="EMBL" id="AET65337.1"/>
    </source>
</evidence>
<evidence type="ECO:0000256" key="7">
    <source>
        <dbReference type="ARBA" id="ARBA00023141"/>
    </source>
</evidence>
<dbReference type="InterPro" id="IPR000312">
    <property type="entry name" value="Glycosyl_Trfase_fam3"/>
</dbReference>
<dbReference type="RefSeq" id="WP_014587514.1">
    <property type="nucleotide sequence ID" value="NC_017527.1"/>
</dbReference>
<dbReference type="OrthoDB" id="8214at2157"/>
<dbReference type="SUPFAM" id="SSF52418">
    <property type="entry name" value="Nucleoside phosphorylase/phosphoribosyltransferase catalytic domain"/>
    <property type="match status" value="1"/>
</dbReference>
<evidence type="ECO:0000256" key="1">
    <source>
        <dbReference type="ARBA" id="ARBA00004907"/>
    </source>
</evidence>
<feature type="domain" description="Glycosyl transferase family 3 N-terminal" evidence="10">
    <location>
        <begin position="4"/>
        <end position="60"/>
    </location>
</feature>
<dbReference type="STRING" id="1110509.Mhar_1981"/>
<feature type="binding site" evidence="8">
    <location>
        <position position="164"/>
    </location>
    <ligand>
        <name>anthranilate</name>
        <dbReference type="ChEBI" id="CHEBI:16567"/>
        <label>2</label>
    </ligand>
</feature>
<evidence type="ECO:0000256" key="3">
    <source>
        <dbReference type="ARBA" id="ARBA00022605"/>
    </source>
</evidence>
<dbReference type="EC" id="2.4.2.18" evidence="2 8"/>
<dbReference type="PANTHER" id="PTHR43285:SF2">
    <property type="entry name" value="ANTHRANILATE PHOSPHORIBOSYLTRANSFERASE"/>
    <property type="match status" value="1"/>
</dbReference>
<evidence type="ECO:0000256" key="8">
    <source>
        <dbReference type="HAMAP-Rule" id="MF_00211"/>
    </source>
</evidence>
<dbReference type="Pfam" id="PF00591">
    <property type="entry name" value="Glycos_transf_3"/>
    <property type="match status" value="1"/>
</dbReference>
<evidence type="ECO:0000259" key="9">
    <source>
        <dbReference type="Pfam" id="PF00591"/>
    </source>
</evidence>
<feature type="binding site" evidence="8">
    <location>
        <position position="223"/>
    </location>
    <ligand>
        <name>Mg(2+)</name>
        <dbReference type="ChEBI" id="CHEBI:18420"/>
        <label>1</label>
    </ligand>
</feature>
<dbReference type="InterPro" id="IPR017459">
    <property type="entry name" value="Glycosyl_Trfase_fam3_N_dom"/>
</dbReference>
<evidence type="ECO:0000256" key="4">
    <source>
        <dbReference type="ARBA" id="ARBA00022676"/>
    </source>
</evidence>
<comment type="similarity">
    <text evidence="8">Belongs to the anthranilate phosphoribosyltransferase family.</text>
</comment>
<feature type="binding site" evidence="8">
    <location>
        <position position="78"/>
    </location>
    <ligand>
        <name>5-phospho-alpha-D-ribose 1-diphosphate</name>
        <dbReference type="ChEBI" id="CHEBI:58017"/>
    </ligand>
</feature>
<dbReference type="NCBIfam" id="TIGR01245">
    <property type="entry name" value="trpD"/>
    <property type="match status" value="1"/>
</dbReference>
<feature type="domain" description="Glycosyl transferase family 3" evidence="9">
    <location>
        <begin position="72"/>
        <end position="321"/>
    </location>
</feature>
<dbReference type="InterPro" id="IPR005940">
    <property type="entry name" value="Anthranilate_Pribosyl_Tfrase"/>
</dbReference>
<feature type="binding site" evidence="8">
    <location>
        <begin position="106"/>
        <end position="114"/>
    </location>
    <ligand>
        <name>5-phospho-alpha-D-ribose 1-diphosphate</name>
        <dbReference type="ChEBI" id="CHEBI:58017"/>
    </ligand>
</feature>
<proteinExistence type="inferred from homology"/>
<evidence type="ECO:0000259" key="10">
    <source>
        <dbReference type="Pfam" id="PF02885"/>
    </source>
</evidence>
<feature type="binding site" evidence="8">
    <location>
        <position position="86"/>
    </location>
    <ligand>
        <name>5-phospho-alpha-D-ribose 1-diphosphate</name>
        <dbReference type="ChEBI" id="CHEBI:58017"/>
    </ligand>
</feature>
<comment type="function">
    <text evidence="8">Catalyzes the transfer of the phosphoribosyl group of 5-phosphorylribose-1-pyrophosphate (PRPP) to anthranilate to yield N-(5'-phosphoribosyl)-anthranilate (PRA).</text>
</comment>
<dbReference type="GeneID" id="12511154"/>
<comment type="caution">
    <text evidence="8">Lacks conserved residue(s) required for the propagation of feature annotation.</text>
</comment>
<dbReference type="GO" id="GO:0004048">
    <property type="term" value="F:anthranilate phosphoribosyltransferase activity"/>
    <property type="evidence" value="ECO:0007669"/>
    <property type="project" value="UniProtKB-UniRule"/>
</dbReference>
<evidence type="ECO:0000256" key="2">
    <source>
        <dbReference type="ARBA" id="ARBA00011948"/>
    </source>
</evidence>
<dbReference type="FunFam" id="3.40.1030.10:FF:000002">
    <property type="entry name" value="Anthranilate phosphoribosyltransferase"/>
    <property type="match status" value="1"/>
</dbReference>
<dbReference type="AlphaFoldDB" id="G7WR34"/>
<keyword evidence="6 8" id="KW-0822">Tryptophan biosynthesis</keyword>
<organism evidence="11 12">
    <name type="scientific">Methanothrix harundinacea (strain 6Ac)</name>
    <name type="common">Methanosaeta harundinacea</name>
    <dbReference type="NCBI Taxonomy" id="1110509"/>
    <lineage>
        <taxon>Archaea</taxon>
        <taxon>Methanobacteriati</taxon>
        <taxon>Methanobacteriota</taxon>
        <taxon>Stenosarchaea group</taxon>
        <taxon>Methanomicrobia</taxon>
        <taxon>Methanotrichales</taxon>
        <taxon>Methanotrichaceae</taxon>
        <taxon>Methanothrix</taxon>
    </lineage>
</organism>
<dbReference type="HOGENOM" id="CLU_034315_2_1_2"/>
<keyword evidence="5 8" id="KW-0808">Transferase</keyword>
<dbReference type="Pfam" id="PF02885">
    <property type="entry name" value="Glycos_trans_3N"/>
    <property type="match status" value="1"/>
</dbReference>
<feature type="binding site" evidence="8">
    <location>
        <position position="223"/>
    </location>
    <ligand>
        <name>Mg(2+)</name>
        <dbReference type="ChEBI" id="CHEBI:18420"/>
        <label>2</label>
    </ligand>
</feature>
<sequence length="341" mass="35446">MKHLQQVLEGRDLSVSEAEALLGEVFNGATDAQIGALLVALKMKGEAVSEIAGLARAMRAGGVRIRPRVPGPLVDTCGTGGDGTNTINVSTAAAIVAASSGAFVAKHGNYAVSSACGSANVLAELGVEVAPGPERVCQAIETLGIGFMLAPVFHPSMKRVASIRRELATRTVFNILGPLTNPAGAPFQVMGVYDPRLCDKLALALKILGTERALVVHGSGLDEITNTGPTRISELDRGALKSYTVTPQEFGYPLARIEEIRGGSPEENAGRLVEILSGAKGPGRDVVAMNSGAALYVAGIAESLFDGARMAEESIDSGRALTTLKRLVASCGSPERLERFL</sequence>